<dbReference type="Proteomes" id="UP001482620">
    <property type="component" value="Unassembled WGS sequence"/>
</dbReference>
<evidence type="ECO:0000313" key="3">
    <source>
        <dbReference type="EMBL" id="MEQ2245434.1"/>
    </source>
</evidence>
<keyword evidence="4" id="KW-1185">Reference proteome</keyword>
<feature type="signal peptide" evidence="2">
    <location>
        <begin position="1"/>
        <end position="28"/>
    </location>
</feature>
<evidence type="ECO:0000313" key="4">
    <source>
        <dbReference type="Proteomes" id="UP001482620"/>
    </source>
</evidence>
<organism evidence="3 4">
    <name type="scientific">Ilyodon furcidens</name>
    <name type="common">goldbreast splitfin</name>
    <dbReference type="NCBI Taxonomy" id="33524"/>
    <lineage>
        <taxon>Eukaryota</taxon>
        <taxon>Metazoa</taxon>
        <taxon>Chordata</taxon>
        <taxon>Craniata</taxon>
        <taxon>Vertebrata</taxon>
        <taxon>Euteleostomi</taxon>
        <taxon>Actinopterygii</taxon>
        <taxon>Neopterygii</taxon>
        <taxon>Teleostei</taxon>
        <taxon>Neoteleostei</taxon>
        <taxon>Acanthomorphata</taxon>
        <taxon>Ovalentaria</taxon>
        <taxon>Atherinomorphae</taxon>
        <taxon>Cyprinodontiformes</taxon>
        <taxon>Goodeidae</taxon>
        <taxon>Ilyodon</taxon>
    </lineage>
</organism>
<comment type="caution">
    <text evidence="3">The sequence shown here is derived from an EMBL/GenBank/DDBJ whole genome shotgun (WGS) entry which is preliminary data.</text>
</comment>
<proteinExistence type="predicted"/>
<accession>A0ABV0UJL4</accession>
<dbReference type="InterPro" id="IPR036259">
    <property type="entry name" value="MFS_trans_sf"/>
</dbReference>
<feature type="chain" id="PRO_5047221994" evidence="2">
    <location>
        <begin position="29"/>
        <end position="105"/>
    </location>
</feature>
<name>A0ABV0UJL4_9TELE</name>
<reference evidence="3 4" key="1">
    <citation type="submission" date="2021-06" db="EMBL/GenBank/DDBJ databases">
        <authorList>
            <person name="Palmer J.M."/>
        </authorList>
    </citation>
    <scope>NUCLEOTIDE SEQUENCE [LARGE SCALE GENOMIC DNA]</scope>
    <source>
        <strain evidence="4">if_2019</strain>
        <tissue evidence="3">Muscle</tissue>
    </source>
</reference>
<evidence type="ECO:0000256" key="1">
    <source>
        <dbReference type="ARBA" id="ARBA00004141"/>
    </source>
</evidence>
<sequence>MFLSTIMFAFSSSYTLLFLARSLQGVGSSCSSVAAEKQETGNPYQHWVSHPEEMVQTRHPAHQDGSPLSTLQVRNELQKVKVARAAVGLIAGEDSSQYRQWTQDF</sequence>
<gene>
    <name evidence="3" type="ORF">ILYODFUR_027941</name>
</gene>
<keyword evidence="2" id="KW-0732">Signal</keyword>
<dbReference type="SUPFAM" id="SSF103473">
    <property type="entry name" value="MFS general substrate transporter"/>
    <property type="match status" value="1"/>
</dbReference>
<evidence type="ECO:0000256" key="2">
    <source>
        <dbReference type="SAM" id="SignalP"/>
    </source>
</evidence>
<protein>
    <submittedName>
        <fullName evidence="3">Uncharacterized protein</fullName>
    </submittedName>
</protein>
<comment type="subcellular location">
    <subcellularLocation>
        <location evidence="1">Membrane</location>
        <topology evidence="1">Multi-pass membrane protein</topology>
    </subcellularLocation>
</comment>
<dbReference type="EMBL" id="JAHRIQ010073257">
    <property type="protein sequence ID" value="MEQ2245434.1"/>
    <property type="molecule type" value="Genomic_DNA"/>
</dbReference>